<comment type="similarity">
    <text evidence="2">Belongs to the CPA3 antiporters (TC 2.A.63) subunit C family.</text>
</comment>
<evidence type="ECO:0000256" key="7">
    <source>
        <dbReference type="SAM" id="MobiDB-lite"/>
    </source>
</evidence>
<keyword evidence="4 8" id="KW-0812">Transmembrane</keyword>
<dbReference type="GO" id="GO:0005886">
    <property type="term" value="C:plasma membrane"/>
    <property type="evidence" value="ECO:0007669"/>
    <property type="project" value="UniProtKB-SubCell"/>
</dbReference>
<feature type="transmembrane region" description="Helical" evidence="8">
    <location>
        <begin position="30"/>
        <end position="52"/>
    </location>
</feature>
<dbReference type="AlphaFoldDB" id="A0A810N6N0"/>
<dbReference type="Gene3D" id="1.10.287.3510">
    <property type="match status" value="1"/>
</dbReference>
<protein>
    <submittedName>
        <fullName evidence="9">Sodium:proton antiporter</fullName>
    </submittedName>
</protein>
<dbReference type="InterPro" id="IPR039428">
    <property type="entry name" value="NUOK/Mnh_C1-like"/>
</dbReference>
<dbReference type="Pfam" id="PF00420">
    <property type="entry name" value="Oxidored_q2"/>
    <property type="match status" value="1"/>
</dbReference>
<dbReference type="EMBL" id="AP023359">
    <property type="protein sequence ID" value="BCJ67095.1"/>
    <property type="molecule type" value="Genomic_DNA"/>
</dbReference>
<dbReference type="Proteomes" id="UP000680866">
    <property type="component" value="Chromosome"/>
</dbReference>
<evidence type="ECO:0000313" key="9">
    <source>
        <dbReference type="EMBL" id="BCJ67095.1"/>
    </source>
</evidence>
<evidence type="ECO:0000256" key="6">
    <source>
        <dbReference type="ARBA" id="ARBA00023136"/>
    </source>
</evidence>
<dbReference type="PANTHER" id="PTHR34583:SF2">
    <property type="entry name" value="ANTIPORTER SUBUNIT MNHC2-RELATED"/>
    <property type="match status" value="1"/>
</dbReference>
<keyword evidence="6 8" id="KW-0472">Membrane</keyword>
<gene>
    <name evidence="9" type="ORF">Prubr_41160</name>
</gene>
<feature type="compositionally biased region" description="Acidic residues" evidence="7">
    <location>
        <begin position="123"/>
        <end position="152"/>
    </location>
</feature>
<evidence type="ECO:0000256" key="8">
    <source>
        <dbReference type="SAM" id="Phobius"/>
    </source>
</evidence>
<evidence type="ECO:0000256" key="1">
    <source>
        <dbReference type="ARBA" id="ARBA00004651"/>
    </source>
</evidence>
<comment type="subcellular location">
    <subcellularLocation>
        <location evidence="1">Cell membrane</location>
        <topology evidence="1">Multi-pass membrane protein</topology>
    </subcellularLocation>
</comment>
<accession>A0A810N6N0</accession>
<feature type="compositionally biased region" description="Basic and acidic residues" evidence="7">
    <location>
        <begin position="173"/>
        <end position="186"/>
    </location>
</feature>
<dbReference type="KEGG" id="pry:Prubr_41160"/>
<sequence>MSPNLVLVLAIGVLFACGVILLLERSLTRILLGVILLGNGANLLILVGGRAGGAPIVGVTDEGDMSDPLPQAMVLTAIVITLGMTAFLLAMAYRSWQVIGHDEVQDDLEDRRIVQLAERDEVSGTDDSTDGADDDAVDPEQVDLEPVGDEAPNEGARADEPEEIAVDAAQTTVDKDDKNDKDGGKR</sequence>
<dbReference type="InterPro" id="IPR050601">
    <property type="entry name" value="CPA3_antiporter_subunitC"/>
</dbReference>
<reference evidence="9" key="1">
    <citation type="submission" date="2020-08" db="EMBL/GenBank/DDBJ databases">
        <title>Whole genome shotgun sequence of Polymorphospora rubra NBRC 101157.</title>
        <authorList>
            <person name="Komaki H."/>
            <person name="Tamura T."/>
        </authorList>
    </citation>
    <scope>NUCLEOTIDE SEQUENCE</scope>
    <source>
        <strain evidence="9">NBRC 101157</strain>
    </source>
</reference>
<evidence type="ECO:0000256" key="3">
    <source>
        <dbReference type="ARBA" id="ARBA00022475"/>
    </source>
</evidence>
<dbReference type="PANTHER" id="PTHR34583">
    <property type="entry name" value="ANTIPORTER SUBUNIT MNHC2-RELATED"/>
    <property type="match status" value="1"/>
</dbReference>
<keyword evidence="3" id="KW-1003">Cell membrane</keyword>
<feature type="transmembrane region" description="Helical" evidence="8">
    <location>
        <begin position="6"/>
        <end position="23"/>
    </location>
</feature>
<feature type="region of interest" description="Disordered" evidence="7">
    <location>
        <begin position="118"/>
        <end position="186"/>
    </location>
</feature>
<dbReference type="NCBIfam" id="NF005929">
    <property type="entry name" value="PRK07946.1"/>
    <property type="match status" value="1"/>
</dbReference>
<dbReference type="RefSeq" id="WP_212816478.1">
    <property type="nucleotide sequence ID" value="NZ_AP023359.1"/>
</dbReference>
<organism evidence="9 10">
    <name type="scientific">Polymorphospora rubra</name>
    <dbReference type="NCBI Taxonomy" id="338584"/>
    <lineage>
        <taxon>Bacteria</taxon>
        <taxon>Bacillati</taxon>
        <taxon>Actinomycetota</taxon>
        <taxon>Actinomycetes</taxon>
        <taxon>Micromonosporales</taxon>
        <taxon>Micromonosporaceae</taxon>
        <taxon>Polymorphospora</taxon>
    </lineage>
</organism>
<evidence type="ECO:0000313" key="10">
    <source>
        <dbReference type="Proteomes" id="UP000680866"/>
    </source>
</evidence>
<proteinExistence type="inferred from homology"/>
<evidence type="ECO:0000256" key="5">
    <source>
        <dbReference type="ARBA" id="ARBA00022989"/>
    </source>
</evidence>
<evidence type="ECO:0000256" key="4">
    <source>
        <dbReference type="ARBA" id="ARBA00022692"/>
    </source>
</evidence>
<keyword evidence="10" id="KW-1185">Reference proteome</keyword>
<name>A0A810N6N0_9ACTN</name>
<feature type="transmembrane region" description="Helical" evidence="8">
    <location>
        <begin position="72"/>
        <end position="93"/>
    </location>
</feature>
<evidence type="ECO:0000256" key="2">
    <source>
        <dbReference type="ARBA" id="ARBA00010388"/>
    </source>
</evidence>
<keyword evidence="5 8" id="KW-1133">Transmembrane helix</keyword>